<protein>
    <submittedName>
        <fullName evidence="6">Glycosyltransferase family 2 protein</fullName>
        <ecNumber evidence="6">2.4.-.-</ecNumber>
    </submittedName>
</protein>
<dbReference type="Pfam" id="PF02709">
    <property type="entry name" value="Glyco_transf_7C"/>
    <property type="match status" value="1"/>
</dbReference>
<dbReference type="GO" id="GO:0016757">
    <property type="term" value="F:glycosyltransferase activity"/>
    <property type="evidence" value="ECO:0007669"/>
    <property type="project" value="UniProtKB-KW"/>
</dbReference>
<dbReference type="PANTHER" id="PTHR43179">
    <property type="entry name" value="RHAMNOSYLTRANSFERASE WBBL"/>
    <property type="match status" value="1"/>
</dbReference>
<dbReference type="EMBL" id="JBHUOJ010000032">
    <property type="protein sequence ID" value="MFD2834252.1"/>
    <property type="molecule type" value="Genomic_DNA"/>
</dbReference>
<evidence type="ECO:0000313" key="7">
    <source>
        <dbReference type="Proteomes" id="UP001597438"/>
    </source>
</evidence>
<name>A0ABW5X6V1_9FLAO</name>
<dbReference type="Pfam" id="PF00535">
    <property type="entry name" value="Glycos_transf_2"/>
    <property type="match status" value="1"/>
</dbReference>
<evidence type="ECO:0000256" key="2">
    <source>
        <dbReference type="ARBA" id="ARBA00022676"/>
    </source>
</evidence>
<keyword evidence="3 6" id="KW-0808">Transferase</keyword>
<dbReference type="EC" id="2.4.-.-" evidence="6"/>
<organism evidence="6 7">
    <name type="scientific">Christiangramia antarctica</name>
    <dbReference type="NCBI Taxonomy" id="2058158"/>
    <lineage>
        <taxon>Bacteria</taxon>
        <taxon>Pseudomonadati</taxon>
        <taxon>Bacteroidota</taxon>
        <taxon>Flavobacteriia</taxon>
        <taxon>Flavobacteriales</taxon>
        <taxon>Flavobacteriaceae</taxon>
        <taxon>Christiangramia</taxon>
    </lineage>
</organism>
<evidence type="ECO:0000259" key="5">
    <source>
        <dbReference type="Pfam" id="PF02709"/>
    </source>
</evidence>
<dbReference type="InterPro" id="IPR027791">
    <property type="entry name" value="Galactosyl_T_C"/>
</dbReference>
<dbReference type="RefSeq" id="WP_251739117.1">
    <property type="nucleotide sequence ID" value="NZ_JBHUOJ010000032.1"/>
</dbReference>
<gene>
    <name evidence="6" type="ORF">ACFSYS_13225</name>
</gene>
<evidence type="ECO:0000259" key="4">
    <source>
        <dbReference type="Pfam" id="PF00535"/>
    </source>
</evidence>
<dbReference type="SUPFAM" id="SSF53448">
    <property type="entry name" value="Nucleotide-diphospho-sugar transferases"/>
    <property type="match status" value="1"/>
</dbReference>
<dbReference type="InterPro" id="IPR001173">
    <property type="entry name" value="Glyco_trans_2-like"/>
</dbReference>
<feature type="domain" description="Galactosyltransferase C-terminal" evidence="5">
    <location>
        <begin position="192"/>
        <end position="240"/>
    </location>
</feature>
<evidence type="ECO:0000256" key="3">
    <source>
        <dbReference type="ARBA" id="ARBA00022679"/>
    </source>
</evidence>
<dbReference type="Gene3D" id="3.90.550.10">
    <property type="entry name" value="Spore Coat Polysaccharide Biosynthesis Protein SpsA, Chain A"/>
    <property type="match status" value="1"/>
</dbReference>
<dbReference type="CDD" id="cd00761">
    <property type="entry name" value="Glyco_tranf_GTA_type"/>
    <property type="match status" value="1"/>
</dbReference>
<comment type="caution">
    <text evidence="6">The sequence shown here is derived from an EMBL/GenBank/DDBJ whole genome shotgun (WGS) entry which is preliminary data.</text>
</comment>
<keyword evidence="7" id="KW-1185">Reference proteome</keyword>
<feature type="domain" description="Glycosyltransferase 2-like" evidence="4">
    <location>
        <begin position="11"/>
        <end position="139"/>
    </location>
</feature>
<dbReference type="PANTHER" id="PTHR43179:SF12">
    <property type="entry name" value="GALACTOFURANOSYLTRANSFERASE GLFT2"/>
    <property type="match status" value="1"/>
</dbReference>
<dbReference type="InterPro" id="IPR029044">
    <property type="entry name" value="Nucleotide-diphossugar_trans"/>
</dbReference>
<accession>A0ABW5X6V1</accession>
<evidence type="ECO:0000313" key="6">
    <source>
        <dbReference type="EMBL" id="MFD2834252.1"/>
    </source>
</evidence>
<evidence type="ECO:0000256" key="1">
    <source>
        <dbReference type="ARBA" id="ARBA00006739"/>
    </source>
</evidence>
<keyword evidence="2 6" id="KW-0328">Glycosyltransferase</keyword>
<dbReference type="Proteomes" id="UP001597438">
    <property type="component" value="Unassembled WGS sequence"/>
</dbReference>
<comment type="similarity">
    <text evidence="1">Belongs to the glycosyltransferase 2 family.</text>
</comment>
<proteinExistence type="inferred from homology"/>
<sequence length="332" mass="38795">MNKENRSLNFSLIVCTYQRAESLRRLLDSVKIQSRYPNKILIIDGSEDSQTDEMLEKENFNRLKYIRVGQEYRGLTKQRNYGIDKVDNNSEIVCFLDDDIVLENNYFEQLLNTYRVYPEAIAVGGWIKDETVWEKVKDDYSPKFDEFLIDGYVRKLGLRNVLRKRLGLLSHLPPGVMPEFSHGFSTGFLPPSGKIYEVEYFMGGISSYKKSIFSEIGFSEKFAGYGLYEDMDFCLRASRLGKLYVNTSAKVAHLHEESGRPDYFKYGRMVIENGYHVWRLKYKNPDVTAKVKWYSIHFLLLFIRFFNGIKDRRALEDAKGRFSALIGLLIKR</sequence>
<reference evidence="7" key="1">
    <citation type="journal article" date="2019" name="Int. J. Syst. Evol. Microbiol.">
        <title>The Global Catalogue of Microorganisms (GCM) 10K type strain sequencing project: providing services to taxonomists for standard genome sequencing and annotation.</title>
        <authorList>
            <consortium name="The Broad Institute Genomics Platform"/>
            <consortium name="The Broad Institute Genome Sequencing Center for Infectious Disease"/>
            <person name="Wu L."/>
            <person name="Ma J."/>
        </authorList>
    </citation>
    <scope>NUCLEOTIDE SEQUENCE [LARGE SCALE GENOMIC DNA]</scope>
    <source>
        <strain evidence="7">KCTC 52925</strain>
    </source>
</reference>